<dbReference type="InterPro" id="IPR013517">
    <property type="entry name" value="FG-GAP"/>
</dbReference>
<evidence type="ECO:0000256" key="3">
    <source>
        <dbReference type="SAM" id="Phobius"/>
    </source>
</evidence>
<dbReference type="AlphaFoldDB" id="A0A7S1ZIA9"/>
<feature type="compositionally biased region" description="Polar residues" evidence="2">
    <location>
        <begin position="786"/>
        <end position="807"/>
    </location>
</feature>
<feature type="compositionally biased region" description="Polar residues" evidence="2">
    <location>
        <begin position="731"/>
        <end position="748"/>
    </location>
</feature>
<feature type="compositionally biased region" description="Polar residues" evidence="2">
    <location>
        <begin position="339"/>
        <end position="348"/>
    </location>
</feature>
<sequence>MSRRSSLEDIGAMRNQRKMQQRPSMDALEKGIMAMESEVVAGVMAKEKTPSESHRNKLVRNNSGRTINSGCSRSLSGGGGKMPQRSSGNKLERRSSGGKLEQRSSGGKSERRSSRGKSERRGSSVGLDLENRLENRRSSISGIRKTGGISKMLEESRRDSTCDEYSSIPKCFSSSALDALCEASNILEVTRRPSEDAALVLSNSIRNLEMEEQLGIVDLQAALKKQFSLSTLGDKEDDESENKEETNQLLATSNTMTSKNSKDGEDQSCLLGWGANESSSESSSEERDESDDDTESEEPDMYEDFPTLPVAKRQTGPAEEEFDSRRPWRKGPVREVVQRRQSFSGSVSSNGHLDKFINANFHESDKFDHTEMQSKTVVDGTNGITMNGSTAGSMTDILIAHQKGSFRGAGDTLTTTDPYDSDSDSCLTDVVLAQAALDQALTLQSRIIHSDSYYNSRNKMAGKFDDYHRAEKCDESPITEKCNTSQIPASLDDESFFKANPIVALQSTNDEPVPLREIKTTNSSRRSFVFKISSGLSRVSSKNSIANDQASVTSSVKDKQFNEAFGERPTLAHSNKSSSSRLSDLSLMSANSSSRLAEGKKKKFITRSAELAAELGLSEHSDAKRPEQRKDQTSVEEPLLPVFEDSDERDGLSVEFGECGGRILRDKIPSMGSLTESFSSARRNRKTRGGANRTNRGHKRKFVSISVVLVLLLAVSAVVFVGPIPSDNEWPLNNTTVEQNTSKNVPQGPSSPTPPLLNASGEPSNMPTISISLSTTQQSSLPLQVPSMSPTASHSQVSVPINQTLGLSNSTTTTMQSPSTPPSSSQPSSLPSTQPSFSLPSMPPSTLSQMPSQAPSLSPTDYTSQTPTKSAFESVQLIDGPQELDFTGKSVSFSSDATYLAVGFQMANEIADRSGAVRVYRKGPDGYWAQFGDVILGINSGDEFGYAVSISDNGQRVAVGARFSSDNGDRSGQARVFEYNETSLLWDQLGGIIEGEKAGDSAGYSVSVSGDGYRVAVGSPKAGNNVGSVRIFQYDGISWSLLGQEIFGESVRAFAGNAASMSHDGNTVAIGFRGSSEVGFSSGRVSVYYYFESEGSGSWVKLGQDIYGEAAGDESGQSVSLSSDGLRVAIGANGRDKPDGTFNAGYCRVFGLLSNNVWIQIGSPIYGADAAEQLGWSVSLSKNGQRVACGGPNGYPNGPRSGVVRVYEESEGDWAQLGETLSSFKGSAFGESISLSSEGNYLAVGAPEWGTDGKEDVGFVGVYLYQ</sequence>
<dbReference type="PANTHER" id="PTHR36220">
    <property type="entry name" value="UNNAMED PRODUCT"/>
    <property type="match status" value="1"/>
</dbReference>
<keyword evidence="3" id="KW-0812">Transmembrane</keyword>
<feature type="compositionally biased region" description="Basic and acidic residues" evidence="2">
    <location>
        <begin position="45"/>
        <end position="55"/>
    </location>
</feature>
<dbReference type="SUPFAM" id="SSF69322">
    <property type="entry name" value="Tricorn protease domain 2"/>
    <property type="match status" value="1"/>
</dbReference>
<feature type="region of interest" description="Disordered" evidence="2">
    <location>
        <begin position="43"/>
        <end position="133"/>
    </location>
</feature>
<feature type="region of interest" description="Disordered" evidence="2">
    <location>
        <begin position="565"/>
        <end position="584"/>
    </location>
</feature>
<feature type="compositionally biased region" description="Low complexity" evidence="2">
    <location>
        <begin position="571"/>
        <end position="584"/>
    </location>
</feature>
<proteinExistence type="predicted"/>
<dbReference type="PROSITE" id="PS51470">
    <property type="entry name" value="FG_GAP"/>
    <property type="match status" value="1"/>
</dbReference>
<evidence type="ECO:0000256" key="2">
    <source>
        <dbReference type="SAM" id="MobiDB-lite"/>
    </source>
</evidence>
<feature type="region of interest" description="Disordered" evidence="2">
    <location>
        <begin position="231"/>
        <end position="348"/>
    </location>
</feature>
<name>A0A7S1ZIA9_9STRA</name>
<feature type="region of interest" description="Disordered" evidence="2">
    <location>
        <begin position="727"/>
        <end position="868"/>
    </location>
</feature>
<dbReference type="Pfam" id="PF14312">
    <property type="entry name" value="FG-GAP_2"/>
    <property type="match status" value="1"/>
</dbReference>
<feature type="repeat" description="FG-GAP" evidence="1">
    <location>
        <begin position="988"/>
        <end position="1041"/>
    </location>
</feature>
<organism evidence="4">
    <name type="scientific">Ditylum brightwellii</name>
    <dbReference type="NCBI Taxonomy" id="49249"/>
    <lineage>
        <taxon>Eukaryota</taxon>
        <taxon>Sar</taxon>
        <taxon>Stramenopiles</taxon>
        <taxon>Ochrophyta</taxon>
        <taxon>Bacillariophyta</taxon>
        <taxon>Mediophyceae</taxon>
        <taxon>Lithodesmiophycidae</taxon>
        <taxon>Lithodesmiales</taxon>
        <taxon>Lithodesmiaceae</taxon>
        <taxon>Ditylum</taxon>
    </lineage>
</organism>
<feature type="compositionally biased region" description="Basic and acidic residues" evidence="2">
    <location>
        <begin position="617"/>
        <end position="633"/>
    </location>
</feature>
<feature type="region of interest" description="Disordered" evidence="2">
    <location>
        <begin position="1"/>
        <end position="29"/>
    </location>
</feature>
<keyword evidence="3" id="KW-1133">Transmembrane helix</keyword>
<dbReference type="PANTHER" id="PTHR36220:SF1">
    <property type="entry name" value="GAMMA TUBULIN COMPLEX COMPONENT C-TERMINAL DOMAIN-CONTAINING PROTEIN"/>
    <property type="match status" value="1"/>
</dbReference>
<feature type="compositionally biased region" description="Low complexity" evidence="2">
    <location>
        <begin position="767"/>
        <end position="784"/>
    </location>
</feature>
<feature type="region of interest" description="Disordered" evidence="2">
    <location>
        <begin position="675"/>
        <end position="695"/>
    </location>
</feature>
<accession>A0A7S1ZIA9</accession>
<feature type="region of interest" description="Disordered" evidence="2">
    <location>
        <begin position="616"/>
        <end position="639"/>
    </location>
</feature>
<feature type="compositionally biased region" description="Polar residues" evidence="2">
    <location>
        <begin position="844"/>
        <end position="868"/>
    </location>
</feature>
<dbReference type="EMBL" id="HBGN01024957">
    <property type="protein sequence ID" value="CAD9339811.1"/>
    <property type="molecule type" value="Transcribed_RNA"/>
</dbReference>
<dbReference type="InterPro" id="IPR013519">
    <property type="entry name" value="Int_alpha_beta-p"/>
</dbReference>
<evidence type="ECO:0000256" key="1">
    <source>
        <dbReference type="PROSITE-ProRule" id="PRU00803"/>
    </source>
</evidence>
<feature type="compositionally biased region" description="Low complexity" evidence="2">
    <location>
        <begin position="808"/>
        <end position="840"/>
    </location>
</feature>
<gene>
    <name evidence="4" type="ORF">DBRI1063_LOCUS15963</name>
</gene>
<feature type="compositionally biased region" description="Polar residues" evidence="2">
    <location>
        <begin position="247"/>
        <end position="259"/>
    </location>
</feature>
<feature type="compositionally biased region" description="Basic and acidic residues" evidence="2">
    <location>
        <begin position="108"/>
        <end position="122"/>
    </location>
</feature>
<feature type="compositionally biased region" description="Polar residues" evidence="2">
    <location>
        <begin position="59"/>
        <end position="68"/>
    </location>
</feature>
<keyword evidence="3" id="KW-0472">Membrane</keyword>
<feature type="transmembrane region" description="Helical" evidence="3">
    <location>
        <begin position="702"/>
        <end position="724"/>
    </location>
</feature>
<evidence type="ECO:0000313" key="4">
    <source>
        <dbReference type="EMBL" id="CAD9339811.1"/>
    </source>
</evidence>
<feature type="compositionally biased region" description="Acidic residues" evidence="2">
    <location>
        <begin position="286"/>
        <end position="303"/>
    </location>
</feature>
<reference evidence="4" key="1">
    <citation type="submission" date="2021-01" db="EMBL/GenBank/DDBJ databases">
        <authorList>
            <person name="Corre E."/>
            <person name="Pelletier E."/>
            <person name="Niang G."/>
            <person name="Scheremetjew M."/>
            <person name="Finn R."/>
            <person name="Kale V."/>
            <person name="Holt S."/>
            <person name="Cochrane G."/>
            <person name="Meng A."/>
            <person name="Brown T."/>
            <person name="Cohen L."/>
        </authorList>
    </citation>
    <scope>NUCLEOTIDE SEQUENCE</scope>
    <source>
        <strain evidence="4">Pop2</strain>
    </source>
</reference>
<protein>
    <submittedName>
        <fullName evidence="4">Uncharacterized protein</fullName>
    </submittedName>
</protein>